<organism evidence="1 2">
    <name type="scientific">Gossypium lobatum</name>
    <dbReference type="NCBI Taxonomy" id="34289"/>
    <lineage>
        <taxon>Eukaryota</taxon>
        <taxon>Viridiplantae</taxon>
        <taxon>Streptophyta</taxon>
        <taxon>Embryophyta</taxon>
        <taxon>Tracheophyta</taxon>
        <taxon>Spermatophyta</taxon>
        <taxon>Magnoliopsida</taxon>
        <taxon>eudicotyledons</taxon>
        <taxon>Gunneridae</taxon>
        <taxon>Pentapetalae</taxon>
        <taxon>rosids</taxon>
        <taxon>malvids</taxon>
        <taxon>Malvales</taxon>
        <taxon>Malvaceae</taxon>
        <taxon>Malvoideae</taxon>
        <taxon>Gossypium</taxon>
    </lineage>
</organism>
<proteinExistence type="predicted"/>
<accession>A0A7J8NIZ4</accession>
<evidence type="ECO:0000313" key="1">
    <source>
        <dbReference type="EMBL" id="MBA0576833.1"/>
    </source>
</evidence>
<comment type="caution">
    <text evidence="1">The sequence shown here is derived from an EMBL/GenBank/DDBJ whole genome shotgun (WGS) entry which is preliminary data.</text>
</comment>
<dbReference type="Proteomes" id="UP000593572">
    <property type="component" value="Unassembled WGS sequence"/>
</dbReference>
<feature type="non-terminal residue" evidence="1">
    <location>
        <position position="38"/>
    </location>
</feature>
<evidence type="ECO:0000313" key="2">
    <source>
        <dbReference type="Proteomes" id="UP000593572"/>
    </source>
</evidence>
<dbReference type="EMBL" id="JABEZX010351683">
    <property type="protein sequence ID" value="MBA0576833.1"/>
    <property type="molecule type" value="Genomic_DNA"/>
</dbReference>
<name>A0A7J8NIZ4_9ROSI</name>
<reference evidence="1 2" key="1">
    <citation type="journal article" date="2019" name="Genome Biol. Evol.">
        <title>Insights into the evolution of the New World diploid cottons (Gossypium, subgenus Houzingenia) based on genome sequencing.</title>
        <authorList>
            <person name="Grover C.E."/>
            <person name="Arick M.A. 2nd"/>
            <person name="Thrash A."/>
            <person name="Conover J.L."/>
            <person name="Sanders W.S."/>
            <person name="Peterson D.G."/>
            <person name="Frelichowski J.E."/>
            <person name="Scheffler J.A."/>
            <person name="Scheffler B.E."/>
            <person name="Wendel J.F."/>
        </authorList>
    </citation>
    <scope>NUCLEOTIDE SEQUENCE [LARGE SCALE GENOMIC DNA]</scope>
    <source>
        <strain evidence="1">157</strain>
        <tissue evidence="1">Leaf</tissue>
    </source>
</reference>
<dbReference type="AlphaFoldDB" id="A0A7J8NIZ4"/>
<sequence length="38" mass="4502">MLKSIFKNAESNYPTNSYAIVVRYCSNVYRHYNDNTPK</sequence>
<gene>
    <name evidence="1" type="ORF">Golob_024661</name>
</gene>
<protein>
    <submittedName>
        <fullName evidence="1">Uncharacterized protein</fullName>
    </submittedName>
</protein>
<keyword evidence="2" id="KW-1185">Reference proteome</keyword>